<reference evidence="2" key="2">
    <citation type="submission" date="2022-01" db="EMBL/GenBank/DDBJ databases">
        <authorList>
            <person name="Yamashiro T."/>
            <person name="Shiraishi A."/>
            <person name="Satake H."/>
            <person name="Nakayama K."/>
        </authorList>
    </citation>
    <scope>NUCLEOTIDE SEQUENCE</scope>
</reference>
<dbReference type="EMBL" id="BQNB010017531">
    <property type="protein sequence ID" value="GJT64294.1"/>
    <property type="molecule type" value="Genomic_DNA"/>
</dbReference>
<dbReference type="GO" id="GO:0003964">
    <property type="term" value="F:RNA-directed DNA polymerase activity"/>
    <property type="evidence" value="ECO:0007669"/>
    <property type="project" value="UniProtKB-KW"/>
</dbReference>
<feature type="non-terminal residue" evidence="2">
    <location>
        <position position="1"/>
    </location>
</feature>
<reference evidence="2" key="1">
    <citation type="journal article" date="2022" name="Int. J. Mol. Sci.">
        <title>Draft Genome of Tanacetum Coccineum: Genomic Comparison of Closely Related Tanacetum-Family Plants.</title>
        <authorList>
            <person name="Yamashiro T."/>
            <person name="Shiraishi A."/>
            <person name="Nakayama K."/>
            <person name="Satake H."/>
        </authorList>
    </citation>
    <scope>NUCLEOTIDE SEQUENCE</scope>
</reference>
<dbReference type="Pfam" id="PF03732">
    <property type="entry name" value="Retrotrans_gag"/>
    <property type="match status" value="1"/>
</dbReference>
<proteinExistence type="predicted"/>
<protein>
    <submittedName>
        <fullName evidence="2">Reverse transcriptase domain-containing protein</fullName>
    </submittedName>
</protein>
<accession>A0ABQ5FMT8</accession>
<sequence>VAVVFGVPFPRDFLIDISSTLVVKRECAARNKVKFAAATLQGRALTWWNTQVATLGLAVTNGKSWDDLKKMMLEEFCPEEEISRMEDELRHLRSKDHDIAAYTNQFNELILLCLDVVPSTKKKIGQYIKGLPSYI</sequence>
<keyword evidence="2" id="KW-0548">Nucleotidyltransferase</keyword>
<comment type="caution">
    <text evidence="2">The sequence shown here is derived from an EMBL/GenBank/DDBJ whole genome shotgun (WGS) entry which is preliminary data.</text>
</comment>
<evidence type="ECO:0000259" key="1">
    <source>
        <dbReference type="Pfam" id="PF03732"/>
    </source>
</evidence>
<keyword evidence="2" id="KW-0695">RNA-directed DNA polymerase</keyword>
<name>A0ABQ5FMT8_9ASTR</name>
<feature type="domain" description="Retrotransposon gag" evidence="1">
    <location>
        <begin position="34"/>
        <end position="131"/>
    </location>
</feature>
<dbReference type="Proteomes" id="UP001151760">
    <property type="component" value="Unassembled WGS sequence"/>
</dbReference>
<gene>
    <name evidence="2" type="ORF">Tco_1015774</name>
</gene>
<keyword evidence="3" id="KW-1185">Reference proteome</keyword>
<keyword evidence="2" id="KW-0808">Transferase</keyword>
<dbReference type="InterPro" id="IPR005162">
    <property type="entry name" value="Retrotrans_gag_dom"/>
</dbReference>
<organism evidence="2 3">
    <name type="scientific">Tanacetum coccineum</name>
    <dbReference type="NCBI Taxonomy" id="301880"/>
    <lineage>
        <taxon>Eukaryota</taxon>
        <taxon>Viridiplantae</taxon>
        <taxon>Streptophyta</taxon>
        <taxon>Embryophyta</taxon>
        <taxon>Tracheophyta</taxon>
        <taxon>Spermatophyta</taxon>
        <taxon>Magnoliopsida</taxon>
        <taxon>eudicotyledons</taxon>
        <taxon>Gunneridae</taxon>
        <taxon>Pentapetalae</taxon>
        <taxon>asterids</taxon>
        <taxon>campanulids</taxon>
        <taxon>Asterales</taxon>
        <taxon>Asteraceae</taxon>
        <taxon>Asteroideae</taxon>
        <taxon>Anthemideae</taxon>
        <taxon>Anthemidinae</taxon>
        <taxon>Tanacetum</taxon>
    </lineage>
</organism>
<evidence type="ECO:0000313" key="2">
    <source>
        <dbReference type="EMBL" id="GJT64294.1"/>
    </source>
</evidence>
<evidence type="ECO:0000313" key="3">
    <source>
        <dbReference type="Proteomes" id="UP001151760"/>
    </source>
</evidence>